<feature type="binding site" evidence="10">
    <location>
        <position position="129"/>
    </location>
    <ligand>
        <name>substrate</name>
    </ligand>
</feature>
<keyword evidence="6 11" id="KW-0288">FMN</keyword>
<protein>
    <recommendedName>
        <fullName evidence="9">Pyridoxamine 5'-phosphate oxidase</fullName>
        <ecNumber evidence="9">1.4.3.5</ecNumber>
    </recommendedName>
</protein>
<feature type="binding site" evidence="11">
    <location>
        <begin position="67"/>
        <end position="72"/>
    </location>
    <ligand>
        <name>FMN</name>
        <dbReference type="ChEBI" id="CHEBI:58210"/>
    </ligand>
</feature>
<dbReference type="Pfam" id="PF10590">
    <property type="entry name" value="PNP_phzG_C"/>
    <property type="match status" value="1"/>
</dbReference>
<feature type="binding site" evidence="10">
    <location>
        <begin position="14"/>
        <end position="17"/>
    </location>
    <ligand>
        <name>substrate</name>
    </ligand>
</feature>
<dbReference type="EMBL" id="VNHY01000003">
    <property type="protein sequence ID" value="TYP92747.1"/>
    <property type="molecule type" value="Genomic_DNA"/>
</dbReference>
<dbReference type="GO" id="GO:0004733">
    <property type="term" value="F:pyridoxamine phosphate oxidase activity"/>
    <property type="evidence" value="ECO:0007669"/>
    <property type="project" value="UniProtKB-UniRule"/>
</dbReference>
<dbReference type="Pfam" id="PF01243">
    <property type="entry name" value="PNPOx_N"/>
    <property type="match status" value="1"/>
</dbReference>
<feature type="binding site" evidence="11">
    <location>
        <position position="88"/>
    </location>
    <ligand>
        <name>FMN</name>
        <dbReference type="ChEBI" id="CHEBI:58210"/>
    </ligand>
</feature>
<evidence type="ECO:0000256" key="5">
    <source>
        <dbReference type="ARBA" id="ARBA00022630"/>
    </source>
</evidence>
<feature type="binding site" evidence="10">
    <location>
        <begin position="197"/>
        <end position="199"/>
    </location>
    <ligand>
        <name>substrate</name>
    </ligand>
</feature>
<evidence type="ECO:0000256" key="11">
    <source>
        <dbReference type="PIRSR" id="PIRSR000190-2"/>
    </source>
</evidence>
<dbReference type="Gene3D" id="2.30.110.10">
    <property type="entry name" value="Electron Transport, Fmn-binding Protein, Chain A"/>
    <property type="match status" value="1"/>
</dbReference>
<dbReference type="Proteomes" id="UP000324595">
    <property type="component" value="Unassembled WGS sequence"/>
</dbReference>
<keyword evidence="15" id="KW-1185">Reference proteome</keyword>
<dbReference type="InterPro" id="IPR000659">
    <property type="entry name" value="Pyridox_Oxase"/>
</dbReference>
<feature type="binding site" evidence="10">
    <location>
        <position position="137"/>
    </location>
    <ligand>
        <name>substrate</name>
    </ligand>
</feature>
<dbReference type="OrthoDB" id="9780392at2"/>
<dbReference type="PROSITE" id="PS01064">
    <property type="entry name" value="PYRIDOX_OXIDASE"/>
    <property type="match status" value="1"/>
</dbReference>
<evidence type="ECO:0000256" key="3">
    <source>
        <dbReference type="ARBA" id="ARBA00007301"/>
    </source>
</evidence>
<dbReference type="SUPFAM" id="SSF50475">
    <property type="entry name" value="FMN-binding split barrel"/>
    <property type="match status" value="1"/>
</dbReference>
<feature type="binding site" evidence="11">
    <location>
        <begin position="146"/>
        <end position="147"/>
    </location>
    <ligand>
        <name>FMN</name>
        <dbReference type="ChEBI" id="CHEBI:58210"/>
    </ligand>
</feature>
<feature type="binding site" evidence="10">
    <location>
        <position position="72"/>
    </location>
    <ligand>
        <name>substrate</name>
    </ligand>
</feature>
<evidence type="ECO:0000313" key="14">
    <source>
        <dbReference type="EMBL" id="TYP92747.1"/>
    </source>
</evidence>
<evidence type="ECO:0000256" key="6">
    <source>
        <dbReference type="ARBA" id="ARBA00022643"/>
    </source>
</evidence>
<dbReference type="PANTHER" id="PTHR10851">
    <property type="entry name" value="PYRIDOXINE-5-PHOSPHATE OXIDASE"/>
    <property type="match status" value="1"/>
</dbReference>
<dbReference type="EC" id="1.4.3.5" evidence="9"/>
<evidence type="ECO:0000256" key="4">
    <source>
        <dbReference type="ARBA" id="ARBA00011738"/>
    </source>
</evidence>
<dbReference type="GO" id="GO:0008615">
    <property type="term" value="P:pyridoxine biosynthetic process"/>
    <property type="evidence" value="ECO:0007669"/>
    <property type="project" value="UniProtKB-UniRule"/>
</dbReference>
<dbReference type="PIRSF" id="PIRSF000190">
    <property type="entry name" value="Pyd_amn-ph_oxd"/>
    <property type="match status" value="1"/>
</dbReference>
<organism evidence="14 15">
    <name type="scientific">Fodinibius salinus</name>
    <dbReference type="NCBI Taxonomy" id="860790"/>
    <lineage>
        <taxon>Bacteria</taxon>
        <taxon>Pseudomonadati</taxon>
        <taxon>Balneolota</taxon>
        <taxon>Balneolia</taxon>
        <taxon>Balneolales</taxon>
        <taxon>Balneolaceae</taxon>
        <taxon>Fodinibius</taxon>
    </lineage>
</organism>
<gene>
    <name evidence="14" type="ORF">LX73_2111</name>
</gene>
<keyword evidence="7" id="KW-0560">Oxidoreductase</keyword>
<feature type="binding site" evidence="11">
    <location>
        <position position="111"/>
    </location>
    <ligand>
        <name>FMN</name>
        <dbReference type="ChEBI" id="CHEBI:58210"/>
    </ligand>
</feature>
<dbReference type="FunFam" id="2.30.110.10:FF:000005">
    <property type="entry name" value="NAD(P)H-hydrate epimerase"/>
    <property type="match status" value="1"/>
</dbReference>
<dbReference type="RefSeq" id="WP_148899433.1">
    <property type="nucleotide sequence ID" value="NZ_VNHY01000003.1"/>
</dbReference>
<evidence type="ECO:0000313" key="15">
    <source>
        <dbReference type="Proteomes" id="UP000324595"/>
    </source>
</evidence>
<dbReference type="PANTHER" id="PTHR10851:SF0">
    <property type="entry name" value="PYRIDOXINE-5'-PHOSPHATE OXIDASE"/>
    <property type="match status" value="1"/>
</dbReference>
<sequence>MGGNKDKADIAQIRRDYSLEKLSASSINDDPIKQFSVWFEKAIEADLIDANAMTLSTASQKGQPSSRIVLLKGVDKKGFRFYSNYASRKGKELAKNPYASLCFYWAPHERQVRIEGKVEQLNRQESAAYFQARPRLSQIGAWASKQSTKVSSREELESRFKKIKKRFAGKDIPLPDFWGGYLLRPERMEFWQGREGRLHDRICYKKKTEGWESFRLAP</sequence>
<reference evidence="14 15" key="1">
    <citation type="submission" date="2019-07" db="EMBL/GenBank/DDBJ databases">
        <title>Genomic Encyclopedia of Archaeal and Bacterial Type Strains, Phase II (KMG-II): from individual species to whole genera.</title>
        <authorList>
            <person name="Goeker M."/>
        </authorList>
    </citation>
    <scope>NUCLEOTIDE SEQUENCE [LARGE SCALE GENOMIC DNA]</scope>
    <source>
        <strain evidence="14 15">DSM 21935</strain>
    </source>
</reference>
<feature type="domain" description="Pyridoxine 5'-phosphate oxidase dimerisation C-terminal" evidence="13">
    <location>
        <begin position="178"/>
        <end position="218"/>
    </location>
</feature>
<evidence type="ECO:0000256" key="10">
    <source>
        <dbReference type="PIRSR" id="PIRSR000190-1"/>
    </source>
</evidence>
<evidence type="ECO:0000256" key="9">
    <source>
        <dbReference type="NCBIfam" id="TIGR00558"/>
    </source>
</evidence>
<comment type="pathway">
    <text evidence="1">Cofactor metabolism; pyridoxal 5'-phosphate salvage; pyridoxal 5'-phosphate from pyridoxamine 5'-phosphate: step 1/1.</text>
</comment>
<keyword evidence="5" id="KW-0285">Flavoprotein</keyword>
<evidence type="ECO:0000259" key="13">
    <source>
        <dbReference type="Pfam" id="PF10590"/>
    </source>
</evidence>
<dbReference type="InterPro" id="IPR019740">
    <property type="entry name" value="Pyridox_Oxase_CS"/>
</dbReference>
<evidence type="ECO:0000256" key="8">
    <source>
        <dbReference type="ARBA" id="ARBA00023096"/>
    </source>
</evidence>
<evidence type="ECO:0000256" key="7">
    <source>
        <dbReference type="ARBA" id="ARBA00023002"/>
    </source>
</evidence>
<accession>A0A5D3YHI8</accession>
<comment type="subunit">
    <text evidence="4">Homodimer.</text>
</comment>
<dbReference type="InterPro" id="IPR012349">
    <property type="entry name" value="Split_barrel_FMN-bd"/>
</dbReference>
<feature type="binding site" evidence="11">
    <location>
        <position position="191"/>
    </location>
    <ligand>
        <name>FMN</name>
        <dbReference type="ChEBI" id="CHEBI:58210"/>
    </ligand>
</feature>
<name>A0A5D3YHI8_9BACT</name>
<feature type="binding site" evidence="10">
    <location>
        <position position="133"/>
    </location>
    <ligand>
        <name>substrate</name>
    </ligand>
</feature>
<keyword evidence="8" id="KW-0664">Pyridoxine biosynthesis</keyword>
<comment type="caution">
    <text evidence="14">The sequence shown here is derived from an EMBL/GenBank/DDBJ whole genome shotgun (WGS) entry which is preliminary data.</text>
</comment>
<comment type="cofactor">
    <cofactor evidence="11">
        <name>FMN</name>
        <dbReference type="ChEBI" id="CHEBI:58210"/>
    </cofactor>
    <text evidence="11">Binds 1 FMN per subunit.</text>
</comment>
<dbReference type="NCBIfam" id="TIGR00558">
    <property type="entry name" value="pdxH"/>
    <property type="match status" value="1"/>
</dbReference>
<dbReference type="AlphaFoldDB" id="A0A5D3YHI8"/>
<dbReference type="InterPro" id="IPR011576">
    <property type="entry name" value="Pyridox_Oxase_N"/>
</dbReference>
<feature type="binding site" evidence="11">
    <location>
        <position position="89"/>
    </location>
    <ligand>
        <name>FMN</name>
        <dbReference type="ChEBI" id="CHEBI:58210"/>
    </ligand>
</feature>
<evidence type="ECO:0000256" key="1">
    <source>
        <dbReference type="ARBA" id="ARBA00004738"/>
    </source>
</evidence>
<evidence type="ECO:0000259" key="12">
    <source>
        <dbReference type="Pfam" id="PF01243"/>
    </source>
</evidence>
<comment type="similarity">
    <text evidence="3">Belongs to the pyridoxamine 5'-phosphate oxidase family.</text>
</comment>
<comment type="pathway">
    <text evidence="2">Cofactor metabolism; pyridoxal 5'-phosphate salvage; pyridoxal 5'-phosphate from pyridoxine 5'-phosphate: step 1/1.</text>
</comment>
<feature type="domain" description="Pyridoxamine 5'-phosphate oxidase N-terminal" evidence="12">
    <location>
        <begin position="40"/>
        <end position="164"/>
    </location>
</feature>
<proteinExistence type="inferred from homology"/>
<dbReference type="InterPro" id="IPR019576">
    <property type="entry name" value="Pyridoxamine_oxidase_dimer_C"/>
</dbReference>
<dbReference type="NCBIfam" id="NF004231">
    <property type="entry name" value="PRK05679.1"/>
    <property type="match status" value="1"/>
</dbReference>
<evidence type="ECO:0000256" key="2">
    <source>
        <dbReference type="ARBA" id="ARBA00005037"/>
    </source>
</evidence>
<feature type="binding site" evidence="11">
    <location>
        <position position="201"/>
    </location>
    <ligand>
        <name>FMN</name>
        <dbReference type="ChEBI" id="CHEBI:58210"/>
    </ligand>
</feature>
<dbReference type="HAMAP" id="MF_01629">
    <property type="entry name" value="PdxH"/>
    <property type="match status" value="1"/>
</dbReference>
<dbReference type="GO" id="GO:0010181">
    <property type="term" value="F:FMN binding"/>
    <property type="evidence" value="ECO:0007669"/>
    <property type="project" value="UniProtKB-UniRule"/>
</dbReference>